<evidence type="ECO:0000256" key="1">
    <source>
        <dbReference type="ARBA" id="ARBA00022630"/>
    </source>
</evidence>
<evidence type="ECO:0000256" key="2">
    <source>
        <dbReference type="ARBA" id="ARBA00022643"/>
    </source>
</evidence>
<sequence>MNKLLYITAHPFANEQTNAPHSFSLAAGDAFLHAYKESNGANTVTELHLYKTTIPHIDLDVFNGWGKLQQGQNFDALSSEEQTKVARLNELVDQFVSHDKFVFVTPMWNFLFPPILKAYIDSVAVAGKTFKYTENGPVGLLQGKKILHIQASGGIYSSGPGESFNFAPKYLQAIGTFFGIIDFQTLFIEGHAAQPTEAERIKQEAVIKASDMGATF</sequence>
<reference evidence="8 9" key="1">
    <citation type="submission" date="2023-04" db="EMBL/GenBank/DDBJ databases">
        <title>Ectobacillus antri isolated from activated sludge.</title>
        <authorList>
            <person name="Yan P."/>
            <person name="Liu X."/>
        </authorList>
    </citation>
    <scope>NUCLEOTIDE SEQUENCE [LARGE SCALE GENOMIC DNA]</scope>
    <source>
        <strain evidence="8 9">C18H</strain>
    </source>
</reference>
<dbReference type="SUPFAM" id="SSF52218">
    <property type="entry name" value="Flavoproteins"/>
    <property type="match status" value="1"/>
</dbReference>
<dbReference type="HAMAP" id="MF_01216">
    <property type="entry name" value="Azoreductase_type1"/>
    <property type="match status" value="1"/>
</dbReference>
<proteinExistence type="inferred from homology"/>
<evidence type="ECO:0000256" key="6">
    <source>
        <dbReference type="HAMAP-Rule" id="MF_01216"/>
    </source>
</evidence>
<evidence type="ECO:0000256" key="3">
    <source>
        <dbReference type="ARBA" id="ARBA00023002"/>
    </source>
</evidence>
<keyword evidence="3 6" id="KW-0560">Oxidoreductase</keyword>
<dbReference type="Proteomes" id="UP001218246">
    <property type="component" value="Unassembled WGS sequence"/>
</dbReference>
<dbReference type="Pfam" id="PF02525">
    <property type="entry name" value="Flavodoxin_2"/>
    <property type="match status" value="1"/>
</dbReference>
<keyword evidence="9" id="KW-1185">Reference proteome</keyword>
<dbReference type="InterPro" id="IPR050104">
    <property type="entry name" value="FMN-dep_NADH:Q_OxRdtase_AzoR1"/>
</dbReference>
<comment type="caution">
    <text evidence="8">The sequence shown here is derived from an EMBL/GenBank/DDBJ whole genome shotgun (WGS) entry which is preliminary data.</text>
</comment>
<dbReference type="InterPro" id="IPR023048">
    <property type="entry name" value="NADH:quinone_OxRdtase_FMN_depd"/>
</dbReference>
<dbReference type="PANTHER" id="PTHR43741">
    <property type="entry name" value="FMN-DEPENDENT NADH-AZOREDUCTASE 1"/>
    <property type="match status" value="1"/>
</dbReference>
<dbReference type="EC" id="1.7.1.17" evidence="6"/>
<feature type="binding site" evidence="6">
    <location>
        <begin position="107"/>
        <end position="110"/>
    </location>
    <ligand>
        <name>FMN</name>
        <dbReference type="ChEBI" id="CHEBI:58210"/>
    </ligand>
</feature>
<evidence type="ECO:0000256" key="4">
    <source>
        <dbReference type="ARBA" id="ARBA00023027"/>
    </source>
</evidence>
<comment type="subunit">
    <text evidence="6">Homodimer.</text>
</comment>
<organism evidence="8 9">
    <name type="scientific">Ectobacillus antri</name>
    <dbReference type="NCBI Taxonomy" id="2486280"/>
    <lineage>
        <taxon>Bacteria</taxon>
        <taxon>Bacillati</taxon>
        <taxon>Bacillota</taxon>
        <taxon>Bacilli</taxon>
        <taxon>Bacillales</taxon>
        <taxon>Bacillaceae</taxon>
        <taxon>Ectobacillus</taxon>
    </lineage>
</organism>
<protein>
    <recommendedName>
        <fullName evidence="6">FMN dependent NADH:quinone oxidoreductase</fullName>
        <ecNumber evidence="6">1.6.5.-</ecNumber>
    </recommendedName>
    <alternativeName>
        <fullName evidence="6">Azo-dye reductase</fullName>
    </alternativeName>
    <alternativeName>
        <fullName evidence="6">FMN-dependent NADH-azo compound oxidoreductase</fullName>
    </alternativeName>
    <alternativeName>
        <fullName evidence="6">FMN-dependent NADH-azoreductase</fullName>
        <ecNumber evidence="6">1.7.1.17</ecNumber>
    </alternativeName>
</protein>
<gene>
    <name evidence="6" type="primary">azoR</name>
    <name evidence="8" type="ORF">P6P90_02705</name>
</gene>
<dbReference type="Gene3D" id="3.40.50.360">
    <property type="match status" value="1"/>
</dbReference>
<comment type="cofactor">
    <cofactor evidence="6">
        <name>FMN</name>
        <dbReference type="ChEBI" id="CHEBI:58210"/>
    </cofactor>
    <text evidence="6">Binds 1 FMN per subunit.</text>
</comment>
<accession>A0ABT6H0L1</accession>
<feature type="domain" description="Flavodoxin-like fold" evidence="7">
    <location>
        <begin position="3"/>
        <end position="207"/>
    </location>
</feature>
<comment type="catalytic activity">
    <reaction evidence="5">
        <text>N,N-dimethyl-1,4-phenylenediamine + anthranilate + 2 NAD(+) = 2-(4-dimethylaminophenyl)diazenylbenzoate + 2 NADH + 2 H(+)</text>
        <dbReference type="Rhea" id="RHEA:55872"/>
        <dbReference type="ChEBI" id="CHEBI:15378"/>
        <dbReference type="ChEBI" id="CHEBI:15783"/>
        <dbReference type="ChEBI" id="CHEBI:16567"/>
        <dbReference type="ChEBI" id="CHEBI:57540"/>
        <dbReference type="ChEBI" id="CHEBI:57945"/>
        <dbReference type="ChEBI" id="CHEBI:71579"/>
        <dbReference type="EC" id="1.7.1.17"/>
    </reaction>
    <physiologicalReaction direction="right-to-left" evidence="5">
        <dbReference type="Rhea" id="RHEA:55874"/>
    </physiologicalReaction>
</comment>
<comment type="catalytic activity">
    <reaction evidence="6">
        <text>2 a quinone + NADH + H(+) = 2 a 1,4-benzosemiquinone + NAD(+)</text>
        <dbReference type="Rhea" id="RHEA:65952"/>
        <dbReference type="ChEBI" id="CHEBI:15378"/>
        <dbReference type="ChEBI" id="CHEBI:57540"/>
        <dbReference type="ChEBI" id="CHEBI:57945"/>
        <dbReference type="ChEBI" id="CHEBI:132124"/>
        <dbReference type="ChEBI" id="CHEBI:134225"/>
    </reaction>
</comment>
<keyword evidence="2 6" id="KW-0288">FMN</keyword>
<dbReference type="EMBL" id="JARULN010000001">
    <property type="protein sequence ID" value="MDG5752910.1"/>
    <property type="molecule type" value="Genomic_DNA"/>
</dbReference>
<feature type="binding site" evidence="6">
    <location>
        <begin position="22"/>
        <end position="24"/>
    </location>
    <ligand>
        <name>FMN</name>
        <dbReference type="ChEBI" id="CHEBI:58210"/>
    </ligand>
</feature>
<evidence type="ECO:0000259" key="7">
    <source>
        <dbReference type="Pfam" id="PF02525"/>
    </source>
</evidence>
<comment type="function">
    <text evidence="6">Also exhibits azoreductase activity. Catalyzes the reductive cleavage of the azo bond in aromatic azo compounds to the corresponding amines.</text>
</comment>
<comment type="similarity">
    <text evidence="6">Belongs to the azoreductase type 1 family.</text>
</comment>
<dbReference type="EC" id="1.6.5.-" evidence="6"/>
<evidence type="ECO:0000256" key="5">
    <source>
        <dbReference type="ARBA" id="ARBA00048542"/>
    </source>
</evidence>
<keyword evidence="4 6" id="KW-0520">NAD</keyword>
<keyword evidence="1 6" id="KW-0285">Flavoprotein</keyword>
<evidence type="ECO:0000313" key="9">
    <source>
        <dbReference type="Proteomes" id="UP001218246"/>
    </source>
</evidence>
<evidence type="ECO:0000313" key="8">
    <source>
        <dbReference type="EMBL" id="MDG5752910.1"/>
    </source>
</evidence>
<name>A0ABT6H0L1_9BACI</name>
<comment type="caution">
    <text evidence="6">Lacks conserved residue(s) required for the propagation of feature annotation.</text>
</comment>
<dbReference type="InterPro" id="IPR003680">
    <property type="entry name" value="Flavodoxin_fold"/>
</dbReference>
<dbReference type="PANTHER" id="PTHR43741:SF7">
    <property type="entry name" value="FMN-DEPENDENT NADH:QUINONE OXIDOREDUCTASE"/>
    <property type="match status" value="1"/>
</dbReference>
<dbReference type="RefSeq" id="WP_124564005.1">
    <property type="nucleotide sequence ID" value="NZ_JARRRY010000001.1"/>
</dbReference>
<dbReference type="InterPro" id="IPR029039">
    <property type="entry name" value="Flavoprotein-like_sf"/>
</dbReference>
<comment type="function">
    <text evidence="6">Quinone reductase that provides resistance to thiol-specific stress caused by electrophilic quinones.</text>
</comment>